<dbReference type="SUPFAM" id="SSF46785">
    <property type="entry name" value="Winged helix' DNA-binding domain"/>
    <property type="match status" value="1"/>
</dbReference>
<dbReference type="Pfam" id="PF00392">
    <property type="entry name" value="GntR"/>
    <property type="match status" value="1"/>
</dbReference>
<keyword evidence="3" id="KW-0804">Transcription</keyword>
<dbReference type="InterPro" id="IPR000524">
    <property type="entry name" value="Tscrpt_reg_HTH_GntR"/>
</dbReference>
<evidence type="ECO:0000256" key="3">
    <source>
        <dbReference type="ARBA" id="ARBA00023163"/>
    </source>
</evidence>
<evidence type="ECO:0000313" key="6">
    <source>
        <dbReference type="EMBL" id="MCM3712475.1"/>
    </source>
</evidence>
<dbReference type="PANTHER" id="PTHR43537">
    <property type="entry name" value="TRANSCRIPTIONAL REGULATOR, GNTR FAMILY"/>
    <property type="match status" value="1"/>
</dbReference>
<reference evidence="6" key="1">
    <citation type="submission" date="2022-05" db="EMBL/GenBank/DDBJ databases">
        <title>Comparative Genomics of Spacecraft Associated Microbes.</title>
        <authorList>
            <person name="Tran M.T."/>
            <person name="Wright A."/>
            <person name="Seuylemezian A."/>
            <person name="Eisen J."/>
            <person name="Coil D."/>
        </authorList>
    </citation>
    <scope>NUCLEOTIDE SEQUENCE</scope>
    <source>
        <strain evidence="6">214.1.1</strain>
    </source>
</reference>
<dbReference type="InterPro" id="IPR036390">
    <property type="entry name" value="WH_DNA-bd_sf"/>
</dbReference>
<dbReference type="Gene3D" id="1.10.10.10">
    <property type="entry name" value="Winged helix-like DNA-binding domain superfamily/Winged helix DNA-binding domain"/>
    <property type="match status" value="1"/>
</dbReference>
<feature type="domain" description="HTH gntR-type" evidence="5">
    <location>
        <begin position="17"/>
        <end position="84"/>
    </location>
</feature>
<dbReference type="PROSITE" id="PS50949">
    <property type="entry name" value="HTH_GNTR"/>
    <property type="match status" value="1"/>
</dbReference>
<dbReference type="SUPFAM" id="SSF48008">
    <property type="entry name" value="GntR ligand-binding domain-like"/>
    <property type="match status" value="1"/>
</dbReference>
<keyword evidence="1" id="KW-0805">Transcription regulation</keyword>
<evidence type="ECO:0000259" key="5">
    <source>
        <dbReference type="PROSITE" id="PS50949"/>
    </source>
</evidence>
<name>A0A9X2ILX5_9BACI</name>
<dbReference type="RefSeq" id="WP_251221358.1">
    <property type="nucleotide sequence ID" value="NZ_JAMBOL010000001.1"/>
</dbReference>
<feature type="coiled-coil region" evidence="4">
    <location>
        <begin position="171"/>
        <end position="202"/>
    </location>
</feature>
<keyword evidence="4" id="KW-0175">Coiled coil</keyword>
<evidence type="ECO:0000256" key="4">
    <source>
        <dbReference type="SAM" id="Coils"/>
    </source>
</evidence>
<dbReference type="InterPro" id="IPR036388">
    <property type="entry name" value="WH-like_DNA-bd_sf"/>
</dbReference>
<dbReference type="GO" id="GO:0003700">
    <property type="term" value="F:DNA-binding transcription factor activity"/>
    <property type="evidence" value="ECO:0007669"/>
    <property type="project" value="InterPro"/>
</dbReference>
<dbReference type="PANTHER" id="PTHR43537:SF24">
    <property type="entry name" value="GLUCONATE OPERON TRANSCRIPTIONAL REPRESSOR"/>
    <property type="match status" value="1"/>
</dbReference>
<keyword evidence="2" id="KW-0238">DNA-binding</keyword>
<dbReference type="Proteomes" id="UP001139179">
    <property type="component" value="Unassembled WGS sequence"/>
</dbReference>
<dbReference type="CDD" id="cd07377">
    <property type="entry name" value="WHTH_GntR"/>
    <property type="match status" value="1"/>
</dbReference>
<comment type="caution">
    <text evidence="6">The sequence shown here is derived from an EMBL/GenBank/DDBJ whole genome shotgun (WGS) entry which is preliminary data.</text>
</comment>
<dbReference type="GO" id="GO:0003677">
    <property type="term" value="F:DNA binding"/>
    <property type="evidence" value="ECO:0007669"/>
    <property type="project" value="UniProtKB-KW"/>
</dbReference>
<dbReference type="InterPro" id="IPR011711">
    <property type="entry name" value="GntR_C"/>
</dbReference>
<dbReference type="Pfam" id="PF07729">
    <property type="entry name" value="FCD"/>
    <property type="match status" value="1"/>
</dbReference>
<dbReference type="Gene3D" id="1.20.120.530">
    <property type="entry name" value="GntR ligand-binding domain-like"/>
    <property type="match status" value="1"/>
</dbReference>
<evidence type="ECO:0000256" key="2">
    <source>
        <dbReference type="ARBA" id="ARBA00023125"/>
    </source>
</evidence>
<evidence type="ECO:0000313" key="7">
    <source>
        <dbReference type="Proteomes" id="UP001139179"/>
    </source>
</evidence>
<keyword evidence="7" id="KW-1185">Reference proteome</keyword>
<dbReference type="AlphaFoldDB" id="A0A9X2ILX5"/>
<dbReference type="SMART" id="SM00345">
    <property type="entry name" value="HTH_GNTR"/>
    <property type="match status" value="1"/>
</dbReference>
<evidence type="ECO:0000256" key="1">
    <source>
        <dbReference type="ARBA" id="ARBA00023015"/>
    </source>
</evidence>
<organism evidence="6 7">
    <name type="scientific">Halalkalibacter oceani</name>
    <dbReference type="NCBI Taxonomy" id="1653776"/>
    <lineage>
        <taxon>Bacteria</taxon>
        <taxon>Bacillati</taxon>
        <taxon>Bacillota</taxon>
        <taxon>Bacilli</taxon>
        <taxon>Bacillales</taxon>
        <taxon>Bacillaceae</taxon>
        <taxon>Halalkalibacter</taxon>
    </lineage>
</organism>
<gene>
    <name evidence="6" type="ORF">M3202_00135</name>
</gene>
<proteinExistence type="predicted"/>
<dbReference type="EMBL" id="JAMBOL010000001">
    <property type="protein sequence ID" value="MCM3712475.1"/>
    <property type="molecule type" value="Genomic_DNA"/>
</dbReference>
<sequence>MSDNKLVIKDDHKITIKTVANHVTDRLRQEIIDGVYKIGEHITVKNIVNKYGVSEMPVREAFQCLKGEGLLEVQQYKGARVLSINVRDASNIYDIRRMMELLIMSEVVTKEYDEHFIEELRRINSLFDLCQSKEEMNIQYQDVNNQFHYYMFSLCDNNRAKDMYVFYSGLLKALKKRYPNEIDEMKQAIAEHEEIIYSLSKRDQVKLEKVLTQHALRAKNELIRKMKISE</sequence>
<accession>A0A9X2ILX5</accession>
<protein>
    <submittedName>
        <fullName evidence="6">GntR family transcriptional regulator</fullName>
    </submittedName>
</protein>
<dbReference type="InterPro" id="IPR008920">
    <property type="entry name" value="TF_FadR/GntR_C"/>
</dbReference>